<dbReference type="EMBL" id="JBHTGQ010000014">
    <property type="protein sequence ID" value="MFC7749566.1"/>
    <property type="molecule type" value="Genomic_DNA"/>
</dbReference>
<feature type="domain" description="GAF" evidence="1">
    <location>
        <begin position="7"/>
        <end position="138"/>
    </location>
</feature>
<evidence type="ECO:0000259" key="1">
    <source>
        <dbReference type="Pfam" id="PF13185"/>
    </source>
</evidence>
<dbReference type="RefSeq" id="WP_138788381.1">
    <property type="nucleotide sequence ID" value="NZ_JBHTGQ010000014.1"/>
</dbReference>
<reference evidence="3" key="1">
    <citation type="journal article" date="2019" name="Int. J. Syst. Evol. Microbiol.">
        <title>The Global Catalogue of Microorganisms (GCM) 10K type strain sequencing project: providing services to taxonomists for standard genome sequencing and annotation.</title>
        <authorList>
            <consortium name="The Broad Institute Genomics Platform"/>
            <consortium name="The Broad Institute Genome Sequencing Center for Infectious Disease"/>
            <person name="Wu L."/>
            <person name="Ma J."/>
        </authorList>
    </citation>
    <scope>NUCLEOTIDE SEQUENCE [LARGE SCALE GENOMIC DNA]</scope>
    <source>
        <strain evidence="3">JCM 18657</strain>
    </source>
</reference>
<organism evidence="2 3">
    <name type="scientific">Paenibacillus thermoaerophilus</name>
    <dbReference type="NCBI Taxonomy" id="1215385"/>
    <lineage>
        <taxon>Bacteria</taxon>
        <taxon>Bacillati</taxon>
        <taxon>Bacillota</taxon>
        <taxon>Bacilli</taxon>
        <taxon>Bacillales</taxon>
        <taxon>Paenibacillaceae</taxon>
        <taxon>Paenibacillus</taxon>
    </lineage>
</organism>
<accession>A0ABW2V088</accession>
<dbReference type="Pfam" id="PF13185">
    <property type="entry name" value="GAF_2"/>
    <property type="match status" value="1"/>
</dbReference>
<keyword evidence="3" id="KW-1185">Reference proteome</keyword>
<dbReference type="Proteomes" id="UP001596528">
    <property type="component" value="Unassembled WGS sequence"/>
</dbReference>
<dbReference type="Gene3D" id="3.30.450.40">
    <property type="match status" value="1"/>
</dbReference>
<proteinExistence type="predicted"/>
<dbReference type="InterPro" id="IPR029016">
    <property type="entry name" value="GAF-like_dom_sf"/>
</dbReference>
<protein>
    <submittedName>
        <fullName evidence="2">GAF domain-containing protein</fullName>
    </submittedName>
</protein>
<name>A0ABW2V088_9BACL</name>
<sequence>MEVLSLSEAIDRLRADIGCDFAAFAQPDPAHAAWRWTHASGSESGRYLRLTVRPGRGVAGIALLTGRLVASDRHRYAADLRKDDAPLWIPERLESAAAVPVRLGKQRTAVLLIGRRDPGPFAPGQLEGLQEAAERLALLFAAAQ</sequence>
<evidence type="ECO:0000313" key="2">
    <source>
        <dbReference type="EMBL" id="MFC7749566.1"/>
    </source>
</evidence>
<gene>
    <name evidence="2" type="ORF">ACFQWB_06365</name>
</gene>
<dbReference type="SUPFAM" id="SSF55781">
    <property type="entry name" value="GAF domain-like"/>
    <property type="match status" value="1"/>
</dbReference>
<dbReference type="InterPro" id="IPR003018">
    <property type="entry name" value="GAF"/>
</dbReference>
<comment type="caution">
    <text evidence="2">The sequence shown here is derived from an EMBL/GenBank/DDBJ whole genome shotgun (WGS) entry which is preliminary data.</text>
</comment>
<evidence type="ECO:0000313" key="3">
    <source>
        <dbReference type="Proteomes" id="UP001596528"/>
    </source>
</evidence>